<feature type="compositionally biased region" description="Basic and acidic residues" evidence="1">
    <location>
        <begin position="50"/>
        <end position="62"/>
    </location>
</feature>
<protein>
    <submittedName>
        <fullName evidence="2">Uncharacterized protein</fullName>
    </submittedName>
</protein>
<evidence type="ECO:0000313" key="2">
    <source>
        <dbReference type="EMBL" id="OPJ75892.1"/>
    </source>
</evidence>
<comment type="caution">
    <text evidence="2">The sequence shown here is derived from an EMBL/GenBank/DDBJ whole genome shotgun (WGS) entry which is preliminary data.</text>
</comment>
<name>A0A1V4JUL3_PATFA</name>
<dbReference type="AlphaFoldDB" id="A0A1V4JUL3"/>
<dbReference type="EMBL" id="LSYS01006159">
    <property type="protein sequence ID" value="OPJ75892.1"/>
    <property type="molecule type" value="Genomic_DNA"/>
</dbReference>
<gene>
    <name evidence="2" type="ORF">AV530_012032</name>
</gene>
<proteinExistence type="predicted"/>
<feature type="region of interest" description="Disordered" evidence="1">
    <location>
        <begin position="1"/>
        <end position="62"/>
    </location>
</feature>
<organism evidence="2 3">
    <name type="scientific">Patagioenas fasciata monilis</name>
    <dbReference type="NCBI Taxonomy" id="372326"/>
    <lineage>
        <taxon>Eukaryota</taxon>
        <taxon>Metazoa</taxon>
        <taxon>Chordata</taxon>
        <taxon>Craniata</taxon>
        <taxon>Vertebrata</taxon>
        <taxon>Euteleostomi</taxon>
        <taxon>Archelosauria</taxon>
        <taxon>Archosauria</taxon>
        <taxon>Dinosauria</taxon>
        <taxon>Saurischia</taxon>
        <taxon>Theropoda</taxon>
        <taxon>Coelurosauria</taxon>
        <taxon>Aves</taxon>
        <taxon>Neognathae</taxon>
        <taxon>Neoaves</taxon>
        <taxon>Columbimorphae</taxon>
        <taxon>Columbiformes</taxon>
        <taxon>Columbidae</taxon>
        <taxon>Patagioenas</taxon>
    </lineage>
</organism>
<evidence type="ECO:0000313" key="3">
    <source>
        <dbReference type="Proteomes" id="UP000190648"/>
    </source>
</evidence>
<keyword evidence="3" id="KW-1185">Reference proteome</keyword>
<evidence type="ECO:0000256" key="1">
    <source>
        <dbReference type="SAM" id="MobiDB-lite"/>
    </source>
</evidence>
<accession>A0A1V4JUL3</accession>
<reference evidence="2 3" key="1">
    <citation type="submission" date="2016-02" db="EMBL/GenBank/DDBJ databases">
        <title>Band-tailed pigeon sequencing and assembly.</title>
        <authorList>
            <person name="Soares A.E."/>
            <person name="Novak B.J."/>
            <person name="Rice E.S."/>
            <person name="O'Connell B."/>
            <person name="Chang D."/>
            <person name="Weber S."/>
            <person name="Shapiro B."/>
        </authorList>
    </citation>
    <scope>NUCLEOTIDE SEQUENCE [LARGE SCALE GENOMIC DNA]</scope>
    <source>
        <strain evidence="2">BTP2013</strain>
        <tissue evidence="2">Blood</tissue>
    </source>
</reference>
<feature type="compositionally biased region" description="Basic and acidic residues" evidence="1">
    <location>
        <begin position="1"/>
        <end position="14"/>
    </location>
</feature>
<sequence length="86" mass="9616">MAKRSNMREDKFVDMLEDSSVPNCDKYGRQRAGARRPGGAAGPGRRRSRSRELRPTLPEERRRDIVYGAASPERGVKLCTCSPHAS</sequence>
<dbReference type="Proteomes" id="UP000190648">
    <property type="component" value="Unassembled WGS sequence"/>
</dbReference>